<evidence type="ECO:0000256" key="5">
    <source>
        <dbReference type="ARBA" id="ARBA00022741"/>
    </source>
</evidence>
<evidence type="ECO:0000313" key="12">
    <source>
        <dbReference type="Proteomes" id="UP000671862"/>
    </source>
</evidence>
<keyword evidence="8" id="KW-0902">Two-component regulatory system</keyword>
<dbReference type="SUPFAM" id="SSF47384">
    <property type="entry name" value="Homodimeric domain of signal transducing histidine kinase"/>
    <property type="match status" value="1"/>
</dbReference>
<dbReference type="RefSeq" id="WP_207565889.1">
    <property type="nucleotide sequence ID" value="NZ_CP071446.1"/>
</dbReference>
<comment type="catalytic activity">
    <reaction evidence="1">
        <text>ATP + protein L-histidine = ADP + protein N-phospho-L-histidine.</text>
        <dbReference type="EC" id="2.7.13.3"/>
    </reaction>
</comment>
<sequence length="888" mass="102815">MKEFPYDLIYAATKELVNNGYPNEKLEQLMKKMAYILRTDYVIFAIYEKNKDIFRIITGNKALLSTKYKHVAFKNRIIKINGENYYIRILSVNSHIIGAFLTHAPIKDEFESIVNSFSLVFFLSYEYLYTKKRLFRMQKLLEITDMFEHAPDNNVLLENFMKTIFETIKSELVIMAKKSKEDYKVISSIPSNLKNMLIPGLSDFAFQVFTKEPSITIKPSFEYNPLNFEIKSYLSIPIKIETEIFWIVFFNKFHETGYTAEKSFEVMDLEIANDAAKRFSLASTRLSYYERLKHEIENLKMLKEEHEKLIFSQKDQLRKMNVVHYISQAMRSSYDVNNVLKILLIGLTSGRTLGFNRALLLLKDQKKDVLIGKAWVGPANEKEVETIWKKANQRAMRYADIVQYLREEALSLITDNVLSQKINGMIFPYRSHRFLERAVIRRKVVHINNRIIQESESSLDFLIPLLDVEEFVIAPLVGKSETIGVVILDNKYSKHPITPADVEILRIISDSAGLAIENATGYEELKAKTISLERQKNLIEYLRDFSESVLQNLSAAVVVLDKKGLITEWNKKAETYFGRAKEHMIGQKLGKLGTEFEDIEGMAEEVLKLKEEIQLSSYLIPIAGHEKFYDIHISPLWDVEHLMLRGTIVTFEDVTERVMLERERKRQEKLAALGEMAARVAHELRNPISVLGGFVKRLEKYADDEKARKRYLKIISDEIIRLEEIVSEILEFSRDAKKIEFTTFNINEVISEVYLLHEEKIKSKNILFEFKAESEIIEVTADRSRIKQVLINLLQNALDETPSGGKIELSIERSLKGVKVRIWNQGEPLTHDILEKLFTPFFTTKVQGTGLGLPICKKIIEDEHGGKIWVEPDENGNAFLFEIPIKSE</sequence>
<keyword evidence="5" id="KW-0547">Nucleotide-binding</keyword>
<keyword evidence="6" id="KW-0418">Kinase</keyword>
<dbReference type="InterPro" id="IPR003594">
    <property type="entry name" value="HATPase_dom"/>
</dbReference>
<dbReference type="InterPro" id="IPR004358">
    <property type="entry name" value="Sig_transdc_His_kin-like_C"/>
</dbReference>
<dbReference type="EMBL" id="CP071446">
    <property type="protein sequence ID" value="QTA37164.1"/>
    <property type="molecule type" value="Genomic_DNA"/>
</dbReference>
<evidence type="ECO:0000313" key="11">
    <source>
        <dbReference type="EMBL" id="QTA37164.1"/>
    </source>
</evidence>
<keyword evidence="3" id="KW-0597">Phosphoprotein</keyword>
<dbReference type="InterPro" id="IPR000014">
    <property type="entry name" value="PAS"/>
</dbReference>
<dbReference type="SMART" id="SM00388">
    <property type="entry name" value="HisKA"/>
    <property type="match status" value="1"/>
</dbReference>
<gene>
    <name evidence="11" type="ORF">JYK00_05275</name>
</gene>
<dbReference type="SUPFAM" id="SSF55785">
    <property type="entry name" value="PYP-like sensor domain (PAS domain)"/>
    <property type="match status" value="1"/>
</dbReference>
<dbReference type="SUPFAM" id="SSF55874">
    <property type="entry name" value="ATPase domain of HSP90 chaperone/DNA topoisomerase II/histidine kinase"/>
    <property type="match status" value="1"/>
</dbReference>
<evidence type="ECO:0000259" key="10">
    <source>
        <dbReference type="PROSITE" id="PS50112"/>
    </source>
</evidence>
<dbReference type="SMART" id="SM00091">
    <property type="entry name" value="PAS"/>
    <property type="match status" value="1"/>
</dbReference>
<dbReference type="InterPro" id="IPR005467">
    <property type="entry name" value="His_kinase_dom"/>
</dbReference>
<evidence type="ECO:0000259" key="9">
    <source>
        <dbReference type="PROSITE" id="PS50109"/>
    </source>
</evidence>
<evidence type="ECO:0000256" key="1">
    <source>
        <dbReference type="ARBA" id="ARBA00000085"/>
    </source>
</evidence>
<reference evidence="11 12" key="1">
    <citation type="submission" date="2021-03" db="EMBL/GenBank/DDBJ databases">
        <title>Thermosipho ferrireducens sp.nov., an anaerobic thermophilic iron-reducing bacterium isolated from a deep-sea hydrothermal sulfide deposits.</title>
        <authorList>
            <person name="Zeng X."/>
            <person name="Chen Y."/>
            <person name="Shao Z."/>
        </authorList>
    </citation>
    <scope>NUCLEOTIDE SEQUENCE [LARGE SCALE GENOMIC DNA]</scope>
    <source>
        <strain evidence="11 12">JL129W03</strain>
    </source>
</reference>
<dbReference type="EC" id="2.7.13.3" evidence="2"/>
<dbReference type="InterPro" id="IPR003661">
    <property type="entry name" value="HisK_dim/P_dom"/>
</dbReference>
<dbReference type="InterPro" id="IPR029016">
    <property type="entry name" value="GAF-like_dom_sf"/>
</dbReference>
<evidence type="ECO:0000256" key="4">
    <source>
        <dbReference type="ARBA" id="ARBA00022679"/>
    </source>
</evidence>
<evidence type="ECO:0000256" key="2">
    <source>
        <dbReference type="ARBA" id="ARBA00012438"/>
    </source>
</evidence>
<protein>
    <recommendedName>
        <fullName evidence="2">histidine kinase</fullName>
        <ecNumber evidence="2">2.7.13.3</ecNumber>
    </recommendedName>
</protein>
<dbReference type="PROSITE" id="PS50112">
    <property type="entry name" value="PAS"/>
    <property type="match status" value="1"/>
</dbReference>
<dbReference type="InterPro" id="IPR036097">
    <property type="entry name" value="HisK_dim/P_sf"/>
</dbReference>
<evidence type="ECO:0000256" key="3">
    <source>
        <dbReference type="ARBA" id="ARBA00022553"/>
    </source>
</evidence>
<dbReference type="InterPro" id="IPR035965">
    <property type="entry name" value="PAS-like_dom_sf"/>
</dbReference>
<name>A0ABX7S426_9BACT</name>
<evidence type="ECO:0000256" key="6">
    <source>
        <dbReference type="ARBA" id="ARBA00022777"/>
    </source>
</evidence>
<dbReference type="Gene3D" id="3.30.450.40">
    <property type="match status" value="1"/>
</dbReference>
<keyword evidence="4" id="KW-0808">Transferase</keyword>
<feature type="domain" description="PAS" evidence="10">
    <location>
        <begin position="542"/>
        <end position="589"/>
    </location>
</feature>
<dbReference type="Proteomes" id="UP000671862">
    <property type="component" value="Chromosome"/>
</dbReference>
<dbReference type="SMART" id="SM00387">
    <property type="entry name" value="HATPase_c"/>
    <property type="match status" value="1"/>
</dbReference>
<dbReference type="NCBIfam" id="TIGR00229">
    <property type="entry name" value="sensory_box"/>
    <property type="match status" value="1"/>
</dbReference>
<dbReference type="PANTHER" id="PTHR43065:SF10">
    <property type="entry name" value="PEROXIDE STRESS-ACTIVATED HISTIDINE KINASE MAK3"/>
    <property type="match status" value="1"/>
</dbReference>
<proteinExistence type="predicted"/>
<dbReference type="Pfam" id="PF00512">
    <property type="entry name" value="HisKA"/>
    <property type="match status" value="1"/>
</dbReference>
<dbReference type="Gene3D" id="1.10.287.130">
    <property type="match status" value="1"/>
</dbReference>
<dbReference type="SMART" id="SM00065">
    <property type="entry name" value="GAF"/>
    <property type="match status" value="1"/>
</dbReference>
<feature type="domain" description="Histidine kinase" evidence="9">
    <location>
        <begin position="679"/>
        <end position="887"/>
    </location>
</feature>
<dbReference type="CDD" id="cd00082">
    <property type="entry name" value="HisKA"/>
    <property type="match status" value="1"/>
</dbReference>
<keyword evidence="7" id="KW-0067">ATP-binding</keyword>
<dbReference type="PRINTS" id="PR00344">
    <property type="entry name" value="BCTRLSENSOR"/>
</dbReference>
<keyword evidence="12" id="KW-1185">Reference proteome</keyword>
<dbReference type="Pfam" id="PF01590">
    <property type="entry name" value="GAF"/>
    <property type="match status" value="1"/>
</dbReference>
<dbReference type="InterPro" id="IPR036890">
    <property type="entry name" value="HATPase_C_sf"/>
</dbReference>
<evidence type="ECO:0000256" key="8">
    <source>
        <dbReference type="ARBA" id="ARBA00023012"/>
    </source>
</evidence>
<dbReference type="SUPFAM" id="SSF55781">
    <property type="entry name" value="GAF domain-like"/>
    <property type="match status" value="1"/>
</dbReference>
<dbReference type="InterPro" id="IPR003018">
    <property type="entry name" value="GAF"/>
</dbReference>
<dbReference type="Gene3D" id="3.30.565.10">
    <property type="entry name" value="Histidine kinase-like ATPase, C-terminal domain"/>
    <property type="match status" value="1"/>
</dbReference>
<dbReference type="Pfam" id="PF08448">
    <property type="entry name" value="PAS_4"/>
    <property type="match status" value="1"/>
</dbReference>
<dbReference type="InterPro" id="IPR013656">
    <property type="entry name" value="PAS_4"/>
</dbReference>
<dbReference type="Pfam" id="PF02518">
    <property type="entry name" value="HATPase_c"/>
    <property type="match status" value="1"/>
</dbReference>
<evidence type="ECO:0000256" key="7">
    <source>
        <dbReference type="ARBA" id="ARBA00022840"/>
    </source>
</evidence>
<dbReference type="Gene3D" id="3.30.450.20">
    <property type="entry name" value="PAS domain"/>
    <property type="match status" value="1"/>
</dbReference>
<dbReference type="PANTHER" id="PTHR43065">
    <property type="entry name" value="SENSOR HISTIDINE KINASE"/>
    <property type="match status" value="1"/>
</dbReference>
<dbReference type="CDD" id="cd00130">
    <property type="entry name" value="PAS"/>
    <property type="match status" value="1"/>
</dbReference>
<dbReference type="PROSITE" id="PS50109">
    <property type="entry name" value="HIS_KIN"/>
    <property type="match status" value="1"/>
</dbReference>
<accession>A0ABX7S426</accession>
<organism evidence="11 12">
    <name type="scientific">Thermosipho ferrireducens</name>
    <dbReference type="NCBI Taxonomy" id="2571116"/>
    <lineage>
        <taxon>Bacteria</taxon>
        <taxon>Thermotogati</taxon>
        <taxon>Thermotogota</taxon>
        <taxon>Thermotogae</taxon>
        <taxon>Thermotogales</taxon>
        <taxon>Fervidobacteriaceae</taxon>
        <taxon>Thermosipho</taxon>
    </lineage>
</organism>